<feature type="compositionally biased region" description="Low complexity" evidence="3">
    <location>
        <begin position="416"/>
        <end position="425"/>
    </location>
</feature>
<dbReference type="PANTHER" id="PTHR23159">
    <property type="entry name" value="CENTROSOMAL PROTEIN 2"/>
    <property type="match status" value="1"/>
</dbReference>
<reference evidence="5" key="3">
    <citation type="submission" date="2025-09" db="UniProtKB">
        <authorList>
            <consortium name="Ensembl"/>
        </authorList>
    </citation>
    <scope>IDENTIFICATION</scope>
</reference>
<accession>A0A672TXS9</accession>
<dbReference type="PANTHER" id="PTHR23159:SF1">
    <property type="entry name" value="CENTROSOME-ASSOCIATED PROTEIN CEP250"/>
    <property type="match status" value="1"/>
</dbReference>
<dbReference type="InParanoid" id="A0A672TXS9"/>
<keyword evidence="1 2" id="KW-0175">Coiled coil</keyword>
<dbReference type="OMA" id="MADWMRA"/>
<feature type="domain" description="Rootletin-like coiled-coil" evidence="4">
    <location>
        <begin position="16"/>
        <end position="189"/>
    </location>
</feature>
<proteinExistence type="predicted"/>
<evidence type="ECO:0000256" key="2">
    <source>
        <dbReference type="SAM" id="Coils"/>
    </source>
</evidence>
<dbReference type="GeneTree" id="ENSGT00940000161056"/>
<evidence type="ECO:0000259" key="4">
    <source>
        <dbReference type="Pfam" id="PF15035"/>
    </source>
</evidence>
<feature type="compositionally biased region" description="Basic and acidic residues" evidence="3">
    <location>
        <begin position="465"/>
        <end position="487"/>
    </location>
</feature>
<dbReference type="GO" id="GO:0060271">
    <property type="term" value="P:cilium assembly"/>
    <property type="evidence" value="ECO:0007669"/>
    <property type="project" value="TreeGrafter"/>
</dbReference>
<dbReference type="GO" id="GO:0005814">
    <property type="term" value="C:centriole"/>
    <property type="evidence" value="ECO:0007669"/>
    <property type="project" value="TreeGrafter"/>
</dbReference>
<dbReference type="Ensembl" id="ENSSHBT00005008757.1">
    <property type="protein sequence ID" value="ENSSHBP00005007282.1"/>
    <property type="gene ID" value="ENSSHBG00005006367.1"/>
</dbReference>
<dbReference type="AlphaFoldDB" id="A0A672TXS9"/>
<dbReference type="GO" id="GO:0005813">
    <property type="term" value="C:centrosome"/>
    <property type="evidence" value="ECO:0007669"/>
    <property type="project" value="TreeGrafter"/>
</dbReference>
<reference evidence="5" key="2">
    <citation type="submission" date="2025-08" db="UniProtKB">
        <authorList>
            <consortium name="Ensembl"/>
        </authorList>
    </citation>
    <scope>IDENTIFICATION</scope>
</reference>
<feature type="region of interest" description="Disordered" evidence="3">
    <location>
        <begin position="407"/>
        <end position="426"/>
    </location>
</feature>
<dbReference type="Pfam" id="PF15035">
    <property type="entry name" value="Rootletin"/>
    <property type="match status" value="1"/>
</dbReference>
<sequence length="502" mass="58181">MAAESGVEEWGRETLWRRLRSSEEAQRRQEVLVRQLQGKVLKYRTWCRELEQQLEAGGGSLPGRCEEDDQSLEKALLQLEEEHQRRENLAEVNAFLREHLDKANEINSALKEDVGKLMADWMRAREELELKESEWRSERELYDNYVRGEHNRLLNLWREVVTFRRHFLEMKTATDRDLSELKAEQMRLSGAILLNCSHLNRGVQLRESITLGRPVLKDQAQQQAGQKINQKSQEEMCVQVKGDLEKKELQDRVVELSALLVLSQKENEEKEKTMKTLNNTVEFLEASRLEKEYEASLIKSAEEENLSLQKLIKAITEVVLDDNDSMVSITSADSSLHVESSNILSSLSFTDAEHAFVLVQEALARRRGATQALKEELSARQDAINDLLHQHRQQEGKCRRLQQRLEQLEEEHKTSSSHQQHLQSQVEALRSDCANLEKTREELQRQLEVTEQEASRLRQSNTELQLKEDSAQGEKVEQQQALERAHRDQELLQKDLAALEGK</sequence>
<organism evidence="5 6">
    <name type="scientific">Strigops habroptila</name>
    <name type="common">Kakapo</name>
    <dbReference type="NCBI Taxonomy" id="2489341"/>
    <lineage>
        <taxon>Eukaryota</taxon>
        <taxon>Metazoa</taxon>
        <taxon>Chordata</taxon>
        <taxon>Craniata</taxon>
        <taxon>Vertebrata</taxon>
        <taxon>Euteleostomi</taxon>
        <taxon>Archelosauria</taxon>
        <taxon>Archosauria</taxon>
        <taxon>Dinosauria</taxon>
        <taxon>Saurischia</taxon>
        <taxon>Theropoda</taxon>
        <taxon>Coelurosauria</taxon>
        <taxon>Aves</taxon>
        <taxon>Neognathae</taxon>
        <taxon>Neoaves</taxon>
        <taxon>Telluraves</taxon>
        <taxon>Australaves</taxon>
        <taxon>Psittaciformes</taxon>
        <taxon>Psittacidae</taxon>
        <taxon>Strigops</taxon>
    </lineage>
</organism>
<dbReference type="Proteomes" id="UP000472266">
    <property type="component" value="Chromosome 14"/>
</dbReference>
<feature type="region of interest" description="Disordered" evidence="3">
    <location>
        <begin position="453"/>
        <end position="487"/>
    </location>
</feature>
<protein>
    <recommendedName>
        <fullName evidence="4">Rootletin-like coiled-coil domain-containing protein</fullName>
    </recommendedName>
</protein>
<dbReference type="InterPro" id="IPR055167">
    <property type="entry name" value="Rootletin-like_CC"/>
</dbReference>
<evidence type="ECO:0000256" key="3">
    <source>
        <dbReference type="SAM" id="MobiDB-lite"/>
    </source>
</evidence>
<name>A0A672TXS9_STRHB</name>
<reference evidence="5 6" key="1">
    <citation type="submission" date="2019-11" db="EMBL/GenBank/DDBJ databases">
        <title>Strigops habroptila (kakapo) genome, bStrHab1, primary haplotype, v2.</title>
        <authorList>
            <person name="Jarvis E.D."/>
            <person name="Howard J."/>
            <person name="Rhie A."/>
            <person name="Phillippy A."/>
            <person name="Korlach J."/>
            <person name="Digby A."/>
            <person name="Iorns D."/>
            <person name="Eason D."/>
            <person name="Robertson B."/>
            <person name="Raemaekers T."/>
            <person name="Howe K."/>
            <person name="Lewin H."/>
            <person name="Damas J."/>
            <person name="Hastie A."/>
            <person name="Tracey A."/>
            <person name="Chow W."/>
            <person name="Fedrigo O."/>
        </authorList>
    </citation>
    <scope>NUCLEOTIDE SEQUENCE [LARGE SCALE GENOMIC DNA]</scope>
</reference>
<feature type="coiled-coil region" evidence="2">
    <location>
        <begin position="72"/>
        <end position="113"/>
    </location>
</feature>
<evidence type="ECO:0000313" key="5">
    <source>
        <dbReference type="Ensembl" id="ENSSHBP00005007282.1"/>
    </source>
</evidence>
<evidence type="ECO:0000313" key="6">
    <source>
        <dbReference type="Proteomes" id="UP000472266"/>
    </source>
</evidence>
<keyword evidence="6" id="KW-1185">Reference proteome</keyword>
<dbReference type="Gene3D" id="1.10.287.1490">
    <property type="match status" value="1"/>
</dbReference>
<feature type="coiled-coil region" evidence="2">
    <location>
        <begin position="246"/>
        <end position="318"/>
    </location>
</feature>
<evidence type="ECO:0000256" key="1">
    <source>
        <dbReference type="ARBA" id="ARBA00023054"/>
    </source>
</evidence>